<dbReference type="InterPro" id="IPR004358">
    <property type="entry name" value="Sig_transdc_His_kin-like_C"/>
</dbReference>
<feature type="domain" description="HAMP" evidence="17">
    <location>
        <begin position="186"/>
        <end position="238"/>
    </location>
</feature>
<dbReference type="SMART" id="SM00388">
    <property type="entry name" value="HisKA"/>
    <property type="match status" value="1"/>
</dbReference>
<dbReference type="RefSeq" id="WP_013607352.1">
    <property type="nucleotide sequence ID" value="NC_015152.1"/>
</dbReference>
<dbReference type="GO" id="GO:0045121">
    <property type="term" value="C:membrane raft"/>
    <property type="evidence" value="ECO:0007669"/>
    <property type="project" value="UniProtKB-SubCell"/>
</dbReference>
<evidence type="ECO:0000256" key="15">
    <source>
        <dbReference type="SAM" id="Phobius"/>
    </source>
</evidence>
<dbReference type="InterPro" id="IPR005467">
    <property type="entry name" value="His_kinase_dom"/>
</dbReference>
<evidence type="ECO:0000259" key="17">
    <source>
        <dbReference type="PROSITE" id="PS50885"/>
    </source>
</evidence>
<dbReference type="PROSITE" id="PS50109">
    <property type="entry name" value="HIS_KIN"/>
    <property type="match status" value="1"/>
</dbReference>
<dbReference type="Gene3D" id="1.10.287.130">
    <property type="match status" value="1"/>
</dbReference>
<keyword evidence="13" id="KW-0902">Two-component regulatory system</keyword>
<evidence type="ECO:0000259" key="16">
    <source>
        <dbReference type="PROSITE" id="PS50109"/>
    </source>
</evidence>
<keyword evidence="6" id="KW-0597">Phosphoprotein</keyword>
<comment type="subcellular location">
    <subcellularLocation>
        <location evidence="2">Cell membrane</location>
    </subcellularLocation>
    <subcellularLocation>
        <location evidence="3">Membrane raft</location>
        <topology evidence="3">Multi-pass membrane protein</topology>
    </subcellularLocation>
</comment>
<keyword evidence="7" id="KW-0808">Transferase</keyword>
<dbReference type="SMART" id="SM00091">
    <property type="entry name" value="PAS"/>
    <property type="match status" value="1"/>
</dbReference>
<dbReference type="CDD" id="cd06225">
    <property type="entry name" value="HAMP"/>
    <property type="match status" value="1"/>
</dbReference>
<dbReference type="Pfam" id="PF00672">
    <property type="entry name" value="HAMP"/>
    <property type="match status" value="1"/>
</dbReference>
<proteinExistence type="predicted"/>
<dbReference type="PANTHER" id="PTHR42878:SF7">
    <property type="entry name" value="SENSOR HISTIDINE KINASE GLRK"/>
    <property type="match status" value="1"/>
</dbReference>
<dbReference type="CDD" id="cd00075">
    <property type="entry name" value="HATPase"/>
    <property type="match status" value="1"/>
</dbReference>
<evidence type="ECO:0000256" key="6">
    <source>
        <dbReference type="ARBA" id="ARBA00022553"/>
    </source>
</evidence>
<dbReference type="GO" id="GO:0007234">
    <property type="term" value="P:osmosensory signaling via phosphorelay pathway"/>
    <property type="evidence" value="ECO:0007669"/>
    <property type="project" value="TreeGrafter"/>
</dbReference>
<evidence type="ECO:0000256" key="8">
    <source>
        <dbReference type="ARBA" id="ARBA00022692"/>
    </source>
</evidence>
<dbReference type="Pfam" id="PF00512">
    <property type="entry name" value="HisKA"/>
    <property type="match status" value="1"/>
</dbReference>
<dbReference type="PROSITE" id="PS50885">
    <property type="entry name" value="HAMP"/>
    <property type="match status" value="1"/>
</dbReference>
<evidence type="ECO:0000256" key="4">
    <source>
        <dbReference type="ARBA" id="ARBA00012438"/>
    </source>
</evidence>
<dbReference type="InterPro" id="IPR036890">
    <property type="entry name" value="HATPase_C_sf"/>
</dbReference>
<gene>
    <name evidence="18" type="ordered locus">SpiBuddy_1677</name>
</gene>
<evidence type="ECO:0000313" key="19">
    <source>
        <dbReference type="Proteomes" id="UP000008466"/>
    </source>
</evidence>
<dbReference type="eggNOG" id="COG5002">
    <property type="taxonomic scope" value="Bacteria"/>
</dbReference>
<evidence type="ECO:0000256" key="10">
    <source>
        <dbReference type="ARBA" id="ARBA00022777"/>
    </source>
</evidence>
<keyword evidence="19" id="KW-1185">Reference proteome</keyword>
<dbReference type="InterPro" id="IPR050351">
    <property type="entry name" value="BphY/WalK/GraS-like"/>
</dbReference>
<dbReference type="GO" id="GO:0005886">
    <property type="term" value="C:plasma membrane"/>
    <property type="evidence" value="ECO:0007669"/>
    <property type="project" value="UniProtKB-SubCell"/>
</dbReference>
<sequence length="611" mass="68080">MKFSSIRSNLLVSTLLILLLSLILSFGFSNRAFNAALRETTYAELQENGEYLRNLIAQYSHPWQEGHFDAYAQSTATRITLIALDGVVLFDSEYPLSDLNNHLYRQEVQQALSTGSSQSERPSTTENLPVLYYALSIEGHPSIAVLRVSKTLNQLKGFQQTYQNLFLANLTILVVLGLLIATISILLITKPLKKIQDLVKRYSQGQLKTSLTIQRPREMAELATSLQQMAHLLRTNMESVETAHNRLKAILDNLHEGILLLDTTLTVEVANQEAAKLLNGNLLGRRLSEVISAPQVIALCNTCYKEGGSNSLTIAQYNHLYGQTASVIGKRKTKTLRFLCSALTTDSGQVNSLVVSIQDMTELTRLEQIRKDFVANVSHELKTPITSITGFSEALLQAKNDQEYQRFTQIIHRQAAGMQRIVDDLLLLSSLEQTNAHPTMAWTRIEQILEETVQSCKYRFEEKQSTLSLVVDNPSEYEVLCNGMLLTQALTNLVINALTYSAERSVVVLGCHVDDETATFTVKDEGIGIPKEDQERIFERFYRVDAARSRSQGGTGLGLSIVKHITAVHHGSVAVQSEVGKGSLFILKLPRSGSILQELEERSDSLYHNAP</sequence>
<dbReference type="OrthoDB" id="9813151at2"/>
<evidence type="ECO:0000256" key="1">
    <source>
        <dbReference type="ARBA" id="ARBA00000085"/>
    </source>
</evidence>
<dbReference type="SUPFAM" id="SSF158472">
    <property type="entry name" value="HAMP domain-like"/>
    <property type="match status" value="1"/>
</dbReference>
<evidence type="ECO:0000256" key="11">
    <source>
        <dbReference type="ARBA" id="ARBA00022840"/>
    </source>
</evidence>
<dbReference type="InterPro" id="IPR035965">
    <property type="entry name" value="PAS-like_dom_sf"/>
</dbReference>
<name>F0RZF0_SPHGB</name>
<dbReference type="SUPFAM" id="SSF55785">
    <property type="entry name" value="PYP-like sensor domain (PAS domain)"/>
    <property type="match status" value="1"/>
</dbReference>
<dbReference type="SMART" id="SM00387">
    <property type="entry name" value="HATPase_c"/>
    <property type="match status" value="1"/>
</dbReference>
<dbReference type="SUPFAM" id="SSF47384">
    <property type="entry name" value="Homodimeric domain of signal transducing histidine kinase"/>
    <property type="match status" value="1"/>
</dbReference>
<reference evidence="19" key="1">
    <citation type="submission" date="2011-02" db="EMBL/GenBank/DDBJ databases">
        <title>Complete sequence of Spirochaeta sp. Buddy.</title>
        <authorList>
            <person name="Lucas S."/>
            <person name="Copeland A."/>
            <person name="Lapidus A."/>
            <person name="Cheng J.-F."/>
            <person name="Goodwin L."/>
            <person name="Pitluck S."/>
            <person name="Zeytun A."/>
            <person name="Detter J.C."/>
            <person name="Han C."/>
            <person name="Tapia R."/>
            <person name="Land M."/>
            <person name="Hauser L."/>
            <person name="Kyrpides N."/>
            <person name="Ivanova N."/>
            <person name="Mikhailova N."/>
            <person name="Pagani I."/>
            <person name="Ritalahti K.M."/>
            <person name="Loeffler F.E."/>
            <person name="Woyke T."/>
        </authorList>
    </citation>
    <scope>NUCLEOTIDE SEQUENCE [LARGE SCALE GENOMIC DNA]</scope>
    <source>
        <strain evidence="19">ATCC BAA-1886 / DSM 22777 / Buddy</strain>
    </source>
</reference>
<dbReference type="GO" id="GO:0000156">
    <property type="term" value="F:phosphorelay response regulator activity"/>
    <property type="evidence" value="ECO:0007669"/>
    <property type="project" value="TreeGrafter"/>
</dbReference>
<dbReference type="Gene3D" id="3.30.565.10">
    <property type="entry name" value="Histidine kinase-like ATPase, C-terminal domain"/>
    <property type="match status" value="1"/>
</dbReference>
<accession>F0RZF0</accession>
<evidence type="ECO:0000256" key="7">
    <source>
        <dbReference type="ARBA" id="ARBA00022679"/>
    </source>
</evidence>
<dbReference type="GO" id="GO:0000155">
    <property type="term" value="F:phosphorelay sensor kinase activity"/>
    <property type="evidence" value="ECO:0007669"/>
    <property type="project" value="InterPro"/>
</dbReference>
<keyword evidence="5" id="KW-1003">Cell membrane</keyword>
<dbReference type="GO" id="GO:0005524">
    <property type="term" value="F:ATP binding"/>
    <property type="evidence" value="ECO:0007669"/>
    <property type="project" value="UniProtKB-KW"/>
</dbReference>
<feature type="domain" description="Histidine kinase" evidence="16">
    <location>
        <begin position="376"/>
        <end position="593"/>
    </location>
</feature>
<dbReference type="InterPro" id="IPR036097">
    <property type="entry name" value="HisK_dim/P_sf"/>
</dbReference>
<evidence type="ECO:0000256" key="2">
    <source>
        <dbReference type="ARBA" id="ARBA00004236"/>
    </source>
</evidence>
<comment type="catalytic activity">
    <reaction evidence="1">
        <text>ATP + protein L-histidine = ADP + protein N-phospho-L-histidine.</text>
        <dbReference type="EC" id="2.7.13.3"/>
    </reaction>
</comment>
<dbReference type="Gene3D" id="6.10.340.10">
    <property type="match status" value="1"/>
</dbReference>
<evidence type="ECO:0000256" key="5">
    <source>
        <dbReference type="ARBA" id="ARBA00022475"/>
    </source>
</evidence>
<dbReference type="CDD" id="cd00082">
    <property type="entry name" value="HisKA"/>
    <property type="match status" value="1"/>
</dbReference>
<dbReference type="SUPFAM" id="SSF55874">
    <property type="entry name" value="ATPase domain of HSP90 chaperone/DNA topoisomerase II/histidine kinase"/>
    <property type="match status" value="1"/>
</dbReference>
<protein>
    <recommendedName>
        <fullName evidence="4">histidine kinase</fullName>
        <ecNumber evidence="4">2.7.13.3</ecNumber>
    </recommendedName>
</protein>
<evidence type="ECO:0000256" key="9">
    <source>
        <dbReference type="ARBA" id="ARBA00022741"/>
    </source>
</evidence>
<dbReference type="InterPro" id="IPR003661">
    <property type="entry name" value="HisK_dim/P_dom"/>
</dbReference>
<dbReference type="InterPro" id="IPR003660">
    <property type="entry name" value="HAMP_dom"/>
</dbReference>
<evidence type="ECO:0000313" key="18">
    <source>
        <dbReference type="EMBL" id="ADY13502.1"/>
    </source>
</evidence>
<evidence type="ECO:0000256" key="14">
    <source>
        <dbReference type="ARBA" id="ARBA00023136"/>
    </source>
</evidence>
<dbReference type="EMBL" id="CP002541">
    <property type="protein sequence ID" value="ADY13502.1"/>
    <property type="molecule type" value="Genomic_DNA"/>
</dbReference>
<dbReference type="FunFam" id="1.10.287.130:FF:000001">
    <property type="entry name" value="Two-component sensor histidine kinase"/>
    <property type="match status" value="1"/>
</dbReference>
<keyword evidence="8 15" id="KW-0812">Transmembrane</keyword>
<dbReference type="InterPro" id="IPR000014">
    <property type="entry name" value="PAS"/>
</dbReference>
<dbReference type="FunFam" id="3.30.565.10:FF:000023">
    <property type="entry name" value="PAS domain-containing sensor histidine kinase"/>
    <property type="match status" value="1"/>
</dbReference>
<keyword evidence="14 15" id="KW-0472">Membrane</keyword>
<dbReference type="InterPro" id="IPR003594">
    <property type="entry name" value="HATPase_dom"/>
</dbReference>
<organism evidence="18 19">
    <name type="scientific">Sphaerochaeta globosa (strain ATCC BAA-1886 / DSM 22777 / Buddy)</name>
    <name type="common">Spirochaeta sp. (strain Buddy)</name>
    <dbReference type="NCBI Taxonomy" id="158189"/>
    <lineage>
        <taxon>Bacteria</taxon>
        <taxon>Pseudomonadati</taxon>
        <taxon>Spirochaetota</taxon>
        <taxon>Spirochaetia</taxon>
        <taxon>Spirochaetales</taxon>
        <taxon>Sphaerochaetaceae</taxon>
        <taxon>Sphaerochaeta</taxon>
    </lineage>
</organism>
<evidence type="ECO:0000256" key="12">
    <source>
        <dbReference type="ARBA" id="ARBA00022989"/>
    </source>
</evidence>
<keyword evidence="12 15" id="KW-1133">Transmembrane helix</keyword>
<dbReference type="AlphaFoldDB" id="F0RZF0"/>
<dbReference type="KEGG" id="sbu:SpiBuddy_1677"/>
<evidence type="ECO:0000256" key="3">
    <source>
        <dbReference type="ARBA" id="ARBA00004314"/>
    </source>
</evidence>
<dbReference type="PRINTS" id="PR00344">
    <property type="entry name" value="BCTRLSENSOR"/>
</dbReference>
<keyword evidence="10 18" id="KW-0418">Kinase</keyword>
<dbReference type="Proteomes" id="UP000008466">
    <property type="component" value="Chromosome"/>
</dbReference>
<dbReference type="STRING" id="158189.SpiBuddy_1677"/>
<dbReference type="PANTHER" id="PTHR42878">
    <property type="entry name" value="TWO-COMPONENT HISTIDINE KINASE"/>
    <property type="match status" value="1"/>
</dbReference>
<dbReference type="HOGENOM" id="CLU_000445_89_2_12"/>
<feature type="transmembrane region" description="Helical" evidence="15">
    <location>
        <begin position="165"/>
        <end position="188"/>
    </location>
</feature>
<dbReference type="EC" id="2.7.13.3" evidence="4"/>
<dbReference type="Gene3D" id="3.30.450.20">
    <property type="entry name" value="PAS domain"/>
    <property type="match status" value="1"/>
</dbReference>
<keyword evidence="9" id="KW-0547">Nucleotide-binding</keyword>
<dbReference type="GO" id="GO:0030295">
    <property type="term" value="F:protein kinase activator activity"/>
    <property type="evidence" value="ECO:0007669"/>
    <property type="project" value="TreeGrafter"/>
</dbReference>
<keyword evidence="11" id="KW-0067">ATP-binding</keyword>
<dbReference type="SMART" id="SM00304">
    <property type="entry name" value="HAMP"/>
    <property type="match status" value="1"/>
</dbReference>
<dbReference type="Pfam" id="PF02518">
    <property type="entry name" value="HATPase_c"/>
    <property type="match status" value="1"/>
</dbReference>
<evidence type="ECO:0000256" key="13">
    <source>
        <dbReference type="ARBA" id="ARBA00023012"/>
    </source>
</evidence>